<protein>
    <submittedName>
        <fullName evidence="1">Uncharacterized protein</fullName>
    </submittedName>
</protein>
<sequence>MPASSSQDPSALPKHRAEKKQPEMKIDIILQAIASVNWTLADFLYHLFLPKEELVGTHKDKGKATRATRRIHVLTTFLQGDMKYTTAEIVALMYNHRLSRPTSRHTDACNHFSYDTPFTAVHFAKPGLSTWALQLVLDEMRLESNRLISPKAGLRARASRKAPKATPTHDPTITWDIVSKFSLSALAEKYKRLAPVTWNTVSHFMKPLKVRAERIYRPTSIVTTSIISEMVYGRNQHANLFAICRGISLFSMKAHHSIFRVGSRLAQNVPYSTMRRSLVQMAEAKREAWRKEVEAGVIRPFWVVLDNIQAYLRRRDRRIGTDNEMATGCGGTGVEMQDCPEGAFDMAALMAERAKGKREEVTADSILQSIDVDHLERIGAYHWLNALVSYVPALASYQPAVAALFKDNATKHQIDTHRMSKIHPLGTNSANEVTVQGVKEAVEDFVDQIGITPERLSGRLTFVSGDGKTFEGLNKVKKYLDGEPDDFESFRFVEPMLELWHTKWTDLSRICRGHWGRGFESSDPSSLGFLARVVSSPAPSDLKSVDFYTNARLLDLTVKTGMLHCYEMHFETSDLPKYFNEKAAAKQLPTIEALLNVAEKLYKAYSTTDAYQYAKKSLEELATKYPDASFAVGPRWDGAQRQSRSEELSREPGPQSDCDDDDDSQSASSASSSGFGSTVDGGATGDSVLANEILLKRDGIWFMEACRAVACGEIGCYWEVLKVWIFTFSGAGNSKYTTYLTEMYCKIECEFPPATRVAVFNNWLVNLTGKPGCFLEMDLMQEHFNFWLEDLAQHKGKEFSDEWYRDVLSMHVFHFLRLKEEMENTVQLVAVSKTHTAPHLDNEYLAALRVHREHDVHRHREGRDLGHHAQDDFAEGTKALGRRGKLAKYIRDSMRSQKNMEEELPEPRDAADASTYMRAPMLYLNGRLVIPAQNSLDTPANTASTEVDESIV</sequence>
<dbReference type="EMBL" id="MU276193">
    <property type="protein sequence ID" value="KAI0040471.1"/>
    <property type="molecule type" value="Genomic_DNA"/>
</dbReference>
<dbReference type="Proteomes" id="UP000814033">
    <property type="component" value="Unassembled WGS sequence"/>
</dbReference>
<gene>
    <name evidence="1" type="ORF">FA95DRAFT_1502810</name>
</gene>
<accession>A0ACB8RA53</accession>
<reference evidence="1" key="1">
    <citation type="submission" date="2021-02" db="EMBL/GenBank/DDBJ databases">
        <authorList>
            <consortium name="DOE Joint Genome Institute"/>
            <person name="Ahrendt S."/>
            <person name="Looney B.P."/>
            <person name="Miyauchi S."/>
            <person name="Morin E."/>
            <person name="Drula E."/>
            <person name="Courty P.E."/>
            <person name="Chicoki N."/>
            <person name="Fauchery L."/>
            <person name="Kohler A."/>
            <person name="Kuo A."/>
            <person name="Labutti K."/>
            <person name="Pangilinan J."/>
            <person name="Lipzen A."/>
            <person name="Riley R."/>
            <person name="Andreopoulos W."/>
            <person name="He G."/>
            <person name="Johnson J."/>
            <person name="Barry K.W."/>
            <person name="Grigoriev I.V."/>
            <person name="Nagy L."/>
            <person name="Hibbett D."/>
            <person name="Henrissat B."/>
            <person name="Matheny P.B."/>
            <person name="Labbe J."/>
            <person name="Martin F."/>
        </authorList>
    </citation>
    <scope>NUCLEOTIDE SEQUENCE</scope>
    <source>
        <strain evidence="1">FP105234-sp</strain>
    </source>
</reference>
<keyword evidence="2" id="KW-1185">Reference proteome</keyword>
<evidence type="ECO:0000313" key="1">
    <source>
        <dbReference type="EMBL" id="KAI0040471.1"/>
    </source>
</evidence>
<organism evidence="1 2">
    <name type="scientific">Auriscalpium vulgare</name>
    <dbReference type="NCBI Taxonomy" id="40419"/>
    <lineage>
        <taxon>Eukaryota</taxon>
        <taxon>Fungi</taxon>
        <taxon>Dikarya</taxon>
        <taxon>Basidiomycota</taxon>
        <taxon>Agaricomycotina</taxon>
        <taxon>Agaricomycetes</taxon>
        <taxon>Russulales</taxon>
        <taxon>Auriscalpiaceae</taxon>
        <taxon>Auriscalpium</taxon>
    </lineage>
</organism>
<comment type="caution">
    <text evidence="1">The sequence shown here is derived from an EMBL/GenBank/DDBJ whole genome shotgun (WGS) entry which is preliminary data.</text>
</comment>
<reference evidence="1" key="2">
    <citation type="journal article" date="2022" name="New Phytol.">
        <title>Evolutionary transition to the ectomycorrhizal habit in the genomes of a hyperdiverse lineage of mushroom-forming fungi.</title>
        <authorList>
            <person name="Looney B."/>
            <person name="Miyauchi S."/>
            <person name="Morin E."/>
            <person name="Drula E."/>
            <person name="Courty P.E."/>
            <person name="Kohler A."/>
            <person name="Kuo A."/>
            <person name="LaButti K."/>
            <person name="Pangilinan J."/>
            <person name="Lipzen A."/>
            <person name="Riley R."/>
            <person name="Andreopoulos W."/>
            <person name="He G."/>
            <person name="Johnson J."/>
            <person name="Nolan M."/>
            <person name="Tritt A."/>
            <person name="Barry K.W."/>
            <person name="Grigoriev I.V."/>
            <person name="Nagy L.G."/>
            <person name="Hibbett D."/>
            <person name="Henrissat B."/>
            <person name="Matheny P.B."/>
            <person name="Labbe J."/>
            <person name="Martin F.M."/>
        </authorList>
    </citation>
    <scope>NUCLEOTIDE SEQUENCE</scope>
    <source>
        <strain evidence="1">FP105234-sp</strain>
    </source>
</reference>
<proteinExistence type="predicted"/>
<name>A0ACB8RA53_9AGAM</name>
<evidence type="ECO:0000313" key="2">
    <source>
        <dbReference type="Proteomes" id="UP000814033"/>
    </source>
</evidence>